<proteinExistence type="predicted"/>
<dbReference type="EMBL" id="CP157390">
    <property type="protein sequence ID" value="XBM46890.1"/>
    <property type="molecule type" value="Genomic_DNA"/>
</dbReference>
<evidence type="ECO:0000313" key="1">
    <source>
        <dbReference type="EMBL" id="XBM46890.1"/>
    </source>
</evidence>
<sequence>MTTADASHQNVRRPSIALDGKSFDMISSTSSAVDAAAPTRFLYREADGVLWGDYTGDTVTVGRFVGRREDDELHISFVHRGVDGSTAQGSAVSQVSIDETGRLVLTERYATPDGAEHISVCREVG</sequence>
<accession>A0AAU7G7Q7</accession>
<dbReference type="AlphaFoldDB" id="A0AAU7G7Q7"/>
<dbReference type="RefSeq" id="WP_348786869.1">
    <property type="nucleotide sequence ID" value="NZ_CP157390.1"/>
</dbReference>
<gene>
    <name evidence="1" type="ORF">AAME72_12435</name>
</gene>
<reference evidence="1" key="1">
    <citation type="submission" date="2024-05" db="EMBL/GenBank/DDBJ databases">
        <title>The Natural Products Discovery Center: Release of the First 8490 Sequenced Strains for Exploring Actinobacteria Biosynthetic Diversity.</title>
        <authorList>
            <person name="Kalkreuter E."/>
            <person name="Kautsar S.A."/>
            <person name="Yang D."/>
            <person name="Bader C.D."/>
            <person name="Teijaro C.N."/>
            <person name="Fluegel L."/>
            <person name="Davis C.M."/>
            <person name="Simpson J.R."/>
            <person name="Lauterbach L."/>
            <person name="Steele A.D."/>
            <person name="Gui C."/>
            <person name="Meng S."/>
            <person name="Li G."/>
            <person name="Viehrig K."/>
            <person name="Ye F."/>
            <person name="Su P."/>
            <person name="Kiefer A.F."/>
            <person name="Nichols A."/>
            <person name="Cepeda A.J."/>
            <person name="Yan W."/>
            <person name="Fan B."/>
            <person name="Jiang Y."/>
            <person name="Adhikari A."/>
            <person name="Zheng C.-J."/>
            <person name="Schuster L."/>
            <person name="Cowan T.M."/>
            <person name="Smanski M.J."/>
            <person name="Chevrette M.G."/>
            <person name="de Carvalho L.P.S."/>
            <person name="Shen B."/>
        </authorList>
    </citation>
    <scope>NUCLEOTIDE SEQUENCE</scope>
    <source>
        <strain evidence="1">NPDC080035</strain>
    </source>
</reference>
<name>A0AAU7G7Q7_9MICO</name>
<dbReference type="Pfam" id="PF26421">
    <property type="entry name" value="Avidin_like"/>
    <property type="match status" value="1"/>
</dbReference>
<organism evidence="1">
    <name type="scientific">Leifsonia sp. NPDC080035</name>
    <dbReference type="NCBI Taxonomy" id="3143936"/>
    <lineage>
        <taxon>Bacteria</taxon>
        <taxon>Bacillati</taxon>
        <taxon>Actinomycetota</taxon>
        <taxon>Actinomycetes</taxon>
        <taxon>Micrococcales</taxon>
        <taxon>Microbacteriaceae</taxon>
        <taxon>Leifsonia</taxon>
    </lineage>
</organism>
<dbReference type="InterPro" id="IPR058595">
    <property type="entry name" value="Avidin-like"/>
</dbReference>
<protein>
    <submittedName>
        <fullName evidence="1">Uncharacterized protein</fullName>
    </submittedName>
</protein>